<accession>A0ABU9LWH8</accession>
<reference evidence="1 2" key="1">
    <citation type="journal article" date="2018" name="Arch. Microbiol.">
        <title>Hymenobacter segetis sp. nov., isolated from soil.</title>
        <authorList>
            <person name="Ten L.N."/>
            <person name="Lim S.J."/>
            <person name="Kim B.O."/>
            <person name="Kang I.K."/>
            <person name="Jung H.Y."/>
        </authorList>
    </citation>
    <scope>NUCLEOTIDE SEQUENCE [LARGE SCALE GENOMIC DNA]</scope>
    <source>
        <strain evidence="1 2">S7-3-11</strain>
    </source>
</reference>
<organism evidence="1 2">
    <name type="scientific">Hymenobacter segetis</name>
    <dbReference type="NCBI Taxonomy" id="2025509"/>
    <lineage>
        <taxon>Bacteria</taxon>
        <taxon>Pseudomonadati</taxon>
        <taxon>Bacteroidota</taxon>
        <taxon>Cytophagia</taxon>
        <taxon>Cytophagales</taxon>
        <taxon>Hymenobacteraceae</taxon>
        <taxon>Hymenobacter</taxon>
    </lineage>
</organism>
<protein>
    <submittedName>
        <fullName evidence="1">Helix-hairpin-helix domain-containing protein</fullName>
    </submittedName>
</protein>
<dbReference type="Proteomes" id="UP001479606">
    <property type="component" value="Unassembled WGS sequence"/>
</dbReference>
<evidence type="ECO:0000313" key="2">
    <source>
        <dbReference type="Proteomes" id="UP001479606"/>
    </source>
</evidence>
<dbReference type="InterPro" id="IPR010994">
    <property type="entry name" value="RuvA_2-like"/>
</dbReference>
<dbReference type="SUPFAM" id="SSF47781">
    <property type="entry name" value="RuvA domain 2-like"/>
    <property type="match status" value="1"/>
</dbReference>
<dbReference type="EMBL" id="JBCEVZ010000029">
    <property type="protein sequence ID" value="MEL5995094.1"/>
    <property type="molecule type" value="Genomic_DNA"/>
</dbReference>
<sequence length="697" mass="78631">MLIGQTANAQDYVRRAPDLDRLTQELFAEIQSDEVPYEDLYETLLQYYQTPINLNTATREELRSLLLLNENQITTLLNHRQANGDLLSVYELQSIEGYDLRTINRILPFIGVQSSGRNSARGSLWQRIAREDNNALYLRYERVLQQRQGYTPPTLYQGQPTTRYLGSADKMLIRYRVSHTKDFSVGFSMEKDAGEPIVWNPKNGQFGADYVSAHLLIQERGKLKSLALGDYQLQFGQGLLLSSGLGVGKGAETITTLRRSSVGVRAYSSLLENSFFRGGAATYQVAPTVQATGFVSHKNVDANLQQSQDSLAQYDEFTSGLLYTGFHRTASEIANRHRLAETIGGGNATYTSRDGNLAIGATGVFTHYGTPILKRPEPYNYFEFSGRENLALSLNYSYVYRNFLLFGETARSTGGGLGTVNGLLASLGSSVDAALLVRHYDSNFHTLYGNAFSENTRNINETGVYIGLKVRPVARWEISAYYDQFRFPWLRYRASAPTDGHDALVRVAYSPTKTSLLYVQLRQRLKPRDLASTDLLNLDPNRALPLPGEQLRQSILVYYNTVISPQLELRTRMQALRLRDDDGLAWRSGYVLAQDVAYHFNRTLKLTARYSIFDADDYDSRQYVYEQDVLLAVSVPALYGQGTRVYGIAEIRVNRALTLWLRYAETRYRHQDVVGTGLESIQGSLRGEVKAQLRVKF</sequence>
<proteinExistence type="predicted"/>
<comment type="caution">
    <text evidence="1">The sequence shown here is derived from an EMBL/GenBank/DDBJ whole genome shotgun (WGS) entry which is preliminary data.</text>
</comment>
<keyword evidence="2" id="KW-1185">Reference proteome</keyword>
<dbReference type="RefSeq" id="WP_342298651.1">
    <property type="nucleotide sequence ID" value="NZ_JBCEVZ010000029.1"/>
</dbReference>
<gene>
    <name evidence="1" type="ORF">AAFH49_12825</name>
</gene>
<name>A0ABU9LWH8_9BACT</name>
<evidence type="ECO:0000313" key="1">
    <source>
        <dbReference type="EMBL" id="MEL5995094.1"/>
    </source>
</evidence>